<reference evidence="11 12" key="1">
    <citation type="submission" date="2024-06" db="EMBL/GenBank/DDBJ databases">
        <title>Chitinophaga defluvii sp. nov., isolated from municipal sewage.</title>
        <authorList>
            <person name="Zhang L."/>
        </authorList>
    </citation>
    <scope>NUCLEOTIDE SEQUENCE [LARGE SCALE GENOMIC DNA]</scope>
    <source>
        <strain evidence="11 12">H8</strain>
    </source>
</reference>
<comment type="caution">
    <text evidence="11">The sequence shown here is derived from an EMBL/GenBank/DDBJ whole genome shotgun (WGS) entry which is preliminary data.</text>
</comment>
<dbReference type="InterPro" id="IPR049142">
    <property type="entry name" value="MS_channel_1st"/>
</dbReference>
<dbReference type="InterPro" id="IPR023408">
    <property type="entry name" value="MscS_beta-dom_sf"/>
</dbReference>
<evidence type="ECO:0000256" key="6">
    <source>
        <dbReference type="ARBA" id="ARBA00023136"/>
    </source>
</evidence>
<dbReference type="SUPFAM" id="SSF82861">
    <property type="entry name" value="Mechanosensitive channel protein MscS (YggB), transmembrane region"/>
    <property type="match status" value="1"/>
</dbReference>
<dbReference type="PANTHER" id="PTHR30566">
    <property type="entry name" value="YNAI-RELATED MECHANOSENSITIVE ION CHANNEL"/>
    <property type="match status" value="1"/>
</dbReference>
<dbReference type="InterPro" id="IPR049278">
    <property type="entry name" value="MS_channel_C"/>
</dbReference>
<keyword evidence="12" id="KW-1185">Reference proteome</keyword>
<evidence type="ECO:0000259" key="8">
    <source>
        <dbReference type="Pfam" id="PF00924"/>
    </source>
</evidence>
<keyword evidence="6 7" id="KW-0472">Membrane</keyword>
<proteinExistence type="inferred from homology"/>
<keyword evidence="4 7" id="KW-0812">Transmembrane</keyword>
<name>A0ABV2T9J4_9BACT</name>
<dbReference type="PANTHER" id="PTHR30566:SF25">
    <property type="entry name" value="INNER MEMBRANE PROTEIN"/>
    <property type="match status" value="1"/>
</dbReference>
<keyword evidence="5 7" id="KW-1133">Transmembrane helix</keyword>
<dbReference type="InterPro" id="IPR011014">
    <property type="entry name" value="MscS_channel_TM-2"/>
</dbReference>
<dbReference type="EMBL" id="JBEXAC010000002">
    <property type="protein sequence ID" value="MET6999703.1"/>
    <property type="molecule type" value="Genomic_DNA"/>
</dbReference>
<dbReference type="SUPFAM" id="SSF50182">
    <property type="entry name" value="Sm-like ribonucleoproteins"/>
    <property type="match status" value="1"/>
</dbReference>
<evidence type="ECO:0000256" key="2">
    <source>
        <dbReference type="ARBA" id="ARBA00008017"/>
    </source>
</evidence>
<evidence type="ECO:0000313" key="12">
    <source>
        <dbReference type="Proteomes" id="UP001549749"/>
    </source>
</evidence>
<evidence type="ECO:0000256" key="7">
    <source>
        <dbReference type="SAM" id="Phobius"/>
    </source>
</evidence>
<feature type="transmembrane region" description="Helical" evidence="7">
    <location>
        <begin position="14"/>
        <end position="34"/>
    </location>
</feature>
<dbReference type="SUPFAM" id="SSF82689">
    <property type="entry name" value="Mechanosensitive channel protein MscS (YggB), C-terminal domain"/>
    <property type="match status" value="1"/>
</dbReference>
<dbReference type="InterPro" id="IPR010920">
    <property type="entry name" value="LSM_dom_sf"/>
</dbReference>
<evidence type="ECO:0000259" key="10">
    <source>
        <dbReference type="Pfam" id="PF21088"/>
    </source>
</evidence>
<dbReference type="Gene3D" id="3.30.70.100">
    <property type="match status" value="1"/>
</dbReference>
<sequence>MMEILQQNYLGNTVQAYMIAGGIFIFCMLIILLFKRILLQRLKVWAASTQGKIDDFLINGVERSLLPLLYVGAFYAAISNLTLTAKLNKAVDIVFSIAVTYFIVRVITATLRFLLTSYLSKKENGEEKGRQVTGIMLIISAVIWVLGILFLLDNWGVDVTALVAGLGIGGIAIALAAQTILGDLFSYFVIFFDRPFEIGDFIIVQDKLGTVEYIGIKTTRLRSLGGEQLVFSNTDLTNSRVHNYKRMERRRIVFNFTVPYHTPREKLAAIPGMVRTVIEQQKDKARFDRIHFSGIGPSNYAFEGVYIVLTGDYNKYMDVQQAVYLGICEAFEKNAISFGNPAQTLHLQDKIKIVQAVEN</sequence>
<organism evidence="11 12">
    <name type="scientific">Chitinophaga defluvii</name>
    <dbReference type="NCBI Taxonomy" id="3163343"/>
    <lineage>
        <taxon>Bacteria</taxon>
        <taxon>Pseudomonadati</taxon>
        <taxon>Bacteroidota</taxon>
        <taxon>Chitinophagia</taxon>
        <taxon>Chitinophagales</taxon>
        <taxon>Chitinophagaceae</taxon>
        <taxon>Chitinophaga</taxon>
    </lineage>
</organism>
<feature type="domain" description="Mechanosensitive ion channel MscS C-terminal" evidence="9">
    <location>
        <begin position="252"/>
        <end position="338"/>
    </location>
</feature>
<evidence type="ECO:0000256" key="4">
    <source>
        <dbReference type="ARBA" id="ARBA00022692"/>
    </source>
</evidence>
<feature type="domain" description="Mechanosensitive ion channel transmembrane helices 2/3" evidence="10">
    <location>
        <begin position="138"/>
        <end position="178"/>
    </location>
</feature>
<evidence type="ECO:0000259" key="9">
    <source>
        <dbReference type="Pfam" id="PF21082"/>
    </source>
</evidence>
<dbReference type="RefSeq" id="WP_354662266.1">
    <property type="nucleotide sequence ID" value="NZ_JBEXAC010000002.1"/>
</dbReference>
<evidence type="ECO:0000256" key="5">
    <source>
        <dbReference type="ARBA" id="ARBA00022989"/>
    </source>
</evidence>
<accession>A0ABV2T9J4</accession>
<evidence type="ECO:0000313" key="11">
    <source>
        <dbReference type="EMBL" id="MET6999703.1"/>
    </source>
</evidence>
<dbReference type="Gene3D" id="1.10.287.1260">
    <property type="match status" value="1"/>
</dbReference>
<dbReference type="Pfam" id="PF21088">
    <property type="entry name" value="MS_channel_1st"/>
    <property type="match status" value="1"/>
</dbReference>
<evidence type="ECO:0000256" key="3">
    <source>
        <dbReference type="ARBA" id="ARBA00022475"/>
    </source>
</evidence>
<evidence type="ECO:0000256" key="1">
    <source>
        <dbReference type="ARBA" id="ARBA00004651"/>
    </source>
</evidence>
<gene>
    <name evidence="11" type="ORF">ABR189_20100</name>
</gene>
<dbReference type="InterPro" id="IPR011066">
    <property type="entry name" value="MscS_channel_C_sf"/>
</dbReference>
<comment type="similarity">
    <text evidence="2">Belongs to the MscS (TC 1.A.23) family.</text>
</comment>
<protein>
    <submittedName>
        <fullName evidence="11">Mechanosensitive ion channel family protein</fullName>
    </submittedName>
</protein>
<dbReference type="Pfam" id="PF00924">
    <property type="entry name" value="MS_channel_2nd"/>
    <property type="match status" value="1"/>
</dbReference>
<feature type="transmembrane region" description="Helical" evidence="7">
    <location>
        <begin position="164"/>
        <end position="192"/>
    </location>
</feature>
<comment type="subcellular location">
    <subcellularLocation>
        <location evidence="1">Cell membrane</location>
        <topology evidence="1">Multi-pass membrane protein</topology>
    </subcellularLocation>
</comment>
<keyword evidence="3" id="KW-1003">Cell membrane</keyword>
<dbReference type="Proteomes" id="UP001549749">
    <property type="component" value="Unassembled WGS sequence"/>
</dbReference>
<feature type="transmembrane region" description="Helical" evidence="7">
    <location>
        <begin position="135"/>
        <end position="152"/>
    </location>
</feature>
<dbReference type="Pfam" id="PF21082">
    <property type="entry name" value="MS_channel_3rd"/>
    <property type="match status" value="1"/>
</dbReference>
<feature type="transmembrane region" description="Helical" evidence="7">
    <location>
        <begin position="93"/>
        <end position="115"/>
    </location>
</feature>
<feature type="domain" description="Mechanosensitive ion channel MscS" evidence="8">
    <location>
        <begin position="179"/>
        <end position="246"/>
    </location>
</feature>
<dbReference type="InterPro" id="IPR006685">
    <property type="entry name" value="MscS_channel_2nd"/>
</dbReference>
<dbReference type="Gene3D" id="2.30.30.60">
    <property type="match status" value="1"/>
</dbReference>